<reference evidence="2" key="1">
    <citation type="journal article" date="2019" name="Science">
        <title>Mutation of a bHLH transcription factor allowed almond domestication.</title>
        <authorList>
            <person name="Sanchez-Perez R."/>
            <person name="Pavan S."/>
            <person name="Mazzeo R."/>
            <person name="Moldovan C."/>
            <person name="Aiese Cigliano R."/>
            <person name="Del Cueto J."/>
            <person name="Ricciardi F."/>
            <person name="Lotti C."/>
            <person name="Ricciardi L."/>
            <person name="Dicenta F."/>
            <person name="Lopez-Marques R.L."/>
            <person name="Lindberg Moller B."/>
        </authorList>
    </citation>
    <scope>NUCLEOTIDE SEQUENCE</scope>
</reference>
<dbReference type="GO" id="GO:0006382">
    <property type="term" value="P:adenosine to inosine editing"/>
    <property type="evidence" value="ECO:0007669"/>
    <property type="project" value="TreeGrafter"/>
</dbReference>
<dbReference type="Pfam" id="PF02137">
    <property type="entry name" value="A_deamin"/>
    <property type="match status" value="1"/>
</dbReference>
<organism evidence="2">
    <name type="scientific">Prunus dulcis</name>
    <name type="common">Almond</name>
    <name type="synonym">Amygdalus dulcis</name>
    <dbReference type="NCBI Taxonomy" id="3755"/>
    <lineage>
        <taxon>Eukaryota</taxon>
        <taxon>Viridiplantae</taxon>
        <taxon>Streptophyta</taxon>
        <taxon>Embryophyta</taxon>
        <taxon>Tracheophyta</taxon>
        <taxon>Spermatophyta</taxon>
        <taxon>Magnoliopsida</taxon>
        <taxon>eudicotyledons</taxon>
        <taxon>Gunneridae</taxon>
        <taxon>Pentapetalae</taxon>
        <taxon>rosids</taxon>
        <taxon>fabids</taxon>
        <taxon>Rosales</taxon>
        <taxon>Rosaceae</taxon>
        <taxon>Amygdaloideae</taxon>
        <taxon>Amygdaleae</taxon>
        <taxon>Prunus</taxon>
    </lineage>
</organism>
<dbReference type="SMART" id="SM00552">
    <property type="entry name" value="ADEAMc"/>
    <property type="match status" value="1"/>
</dbReference>
<dbReference type="GO" id="GO:0003726">
    <property type="term" value="F:double-stranded RNA adenosine deaminase activity"/>
    <property type="evidence" value="ECO:0007669"/>
    <property type="project" value="TreeGrafter"/>
</dbReference>
<dbReference type="AlphaFoldDB" id="A0A5H2XPF3"/>
<accession>A0A5H2XPF3</accession>
<evidence type="ECO:0000313" key="2">
    <source>
        <dbReference type="EMBL" id="BBN68225.1"/>
    </source>
</evidence>
<proteinExistence type="predicted"/>
<dbReference type="PROSITE" id="PS50141">
    <property type="entry name" value="A_DEAMIN_EDITASE"/>
    <property type="match status" value="1"/>
</dbReference>
<dbReference type="GO" id="GO:0006396">
    <property type="term" value="P:RNA processing"/>
    <property type="evidence" value="ECO:0007669"/>
    <property type="project" value="InterPro"/>
</dbReference>
<feature type="non-terminal residue" evidence="2">
    <location>
        <position position="328"/>
    </location>
</feature>
<dbReference type="GO" id="GO:0005737">
    <property type="term" value="C:cytoplasm"/>
    <property type="evidence" value="ECO:0007669"/>
    <property type="project" value="TreeGrafter"/>
</dbReference>
<gene>
    <name evidence="2" type="ORF">Prudu_339S000100</name>
</gene>
<dbReference type="PANTHER" id="PTHR10910:SF62">
    <property type="entry name" value="AT07585P-RELATED"/>
    <property type="match status" value="1"/>
</dbReference>
<sequence length="328" mass="37083">MVSDKVFSLYNSLPKKGKTQNWKLSCWNWTKCLGRSLLSSNGDVVNDSHAEIIARRSLLRFFYAQIQCLTQVYSKQSDSNGSTQMQNGDAKNLLFELDPNGDGQGKYKLRKGLQLHLWGCISEFTVVSPKDITTERGSSLDELNVSINEKALPNTNGDASQLIGSVQRKPGRGDTTLSVSCSDKMARWNVVGVQGALLSFFLQPVYLSSITVGQSPHGSEMVLVVDRLKQALHDRNWKLSRWELGPNDLGYINVVRQGQFRQLQGYNIKGRVCFGLTREHHFFMKQAGRRFTVKCFSSVCLLAAAARLFRDKLLVPPWMKENFKWKCY</sequence>
<dbReference type="PANTHER" id="PTHR10910">
    <property type="entry name" value="EUKARYOTE SPECIFIC DSRNA BINDING PROTEIN"/>
    <property type="match status" value="1"/>
</dbReference>
<protein>
    <submittedName>
        <fullName evidence="2">Adenosine deaminase</fullName>
    </submittedName>
</protein>
<dbReference type="InterPro" id="IPR002466">
    <property type="entry name" value="A_deamin"/>
</dbReference>
<dbReference type="GO" id="GO:0005730">
    <property type="term" value="C:nucleolus"/>
    <property type="evidence" value="ECO:0007669"/>
    <property type="project" value="TreeGrafter"/>
</dbReference>
<dbReference type="GO" id="GO:0008251">
    <property type="term" value="F:tRNA-specific adenosine deaminase activity"/>
    <property type="evidence" value="ECO:0007669"/>
    <property type="project" value="TreeGrafter"/>
</dbReference>
<evidence type="ECO:0000259" key="1">
    <source>
        <dbReference type="PROSITE" id="PS50141"/>
    </source>
</evidence>
<dbReference type="GO" id="GO:0003725">
    <property type="term" value="F:double-stranded RNA binding"/>
    <property type="evidence" value="ECO:0007669"/>
    <property type="project" value="TreeGrafter"/>
</dbReference>
<dbReference type="EMBL" id="AP020676">
    <property type="protein sequence ID" value="BBN68225.1"/>
    <property type="molecule type" value="Genomic_DNA"/>
</dbReference>
<name>A0A5H2XPF3_PRUDU</name>
<feature type="domain" description="A to I editase" evidence="1">
    <location>
        <begin position="25"/>
        <end position="235"/>
    </location>
</feature>